<organism evidence="1 2">
    <name type="scientific">Edaphosphingomonas laterariae</name>
    <dbReference type="NCBI Taxonomy" id="861865"/>
    <lineage>
        <taxon>Bacteria</taxon>
        <taxon>Pseudomonadati</taxon>
        <taxon>Pseudomonadota</taxon>
        <taxon>Alphaproteobacteria</taxon>
        <taxon>Sphingomonadales</taxon>
        <taxon>Rhizorhabdaceae</taxon>
        <taxon>Edaphosphingomonas</taxon>
    </lineage>
</organism>
<reference evidence="2" key="1">
    <citation type="submission" date="2017-06" db="EMBL/GenBank/DDBJ databases">
        <authorList>
            <person name="Varghese N."/>
            <person name="Submissions S."/>
        </authorList>
    </citation>
    <scope>NUCLEOTIDE SEQUENCE [LARGE SCALE GENOMIC DNA]</scope>
    <source>
        <strain evidence="2">LNB2</strain>
    </source>
</reference>
<dbReference type="InterPro" id="IPR006427">
    <property type="entry name" value="Portal_HK97"/>
</dbReference>
<gene>
    <name evidence="1" type="ORF">SAMN06295912_108127</name>
</gene>
<sequence>MNLLVRATGLARKAAVWARRLSLRDPEGWRRTEGQSYAGEQVSETSVLALSTAWACINVLAGTIGSLPLMVHRTDRSGRRTIAKDHPLYRILHDSPNADQTALDFFEGLAASVELKGNAVAEITRAGDGRVISLTPMTWDETTVTRDRGGSLVYRWRDKTLSEDRVLHVRGFGGNPEGGLSTLAYGRNTFGLATAIDRSAGTMFANGVRPSGVLKFKEWLKPEQRQAAEDRMTQKFVGAMNAGRPLVLEGGVEWQQLTINPEDAQMLESRRFSVEDICRFFGVPPHMVGHTDKATSWGTGLEQQTLGFQKFTLRRRLKRIEMALEKRLLTAKDRADGITIEFSLEGLLRGDSAARSAFYASALQNGWMTINEVRELENLAPVAGGETPRMQSQNVPITAVPTALP</sequence>
<dbReference type="OrthoDB" id="7592047at2"/>
<evidence type="ECO:0000313" key="1">
    <source>
        <dbReference type="EMBL" id="SNS53411.1"/>
    </source>
</evidence>
<proteinExistence type="predicted"/>
<dbReference type="InterPro" id="IPR006944">
    <property type="entry name" value="Phage/GTA_portal"/>
</dbReference>
<dbReference type="AlphaFoldDB" id="A0A239F9I6"/>
<dbReference type="Proteomes" id="UP000198281">
    <property type="component" value="Unassembled WGS sequence"/>
</dbReference>
<dbReference type="RefSeq" id="WP_089219411.1">
    <property type="nucleotide sequence ID" value="NZ_FZOS01000008.1"/>
</dbReference>
<keyword evidence="2" id="KW-1185">Reference proteome</keyword>
<name>A0A239F9I6_9SPHN</name>
<dbReference type="NCBIfam" id="TIGR01537">
    <property type="entry name" value="portal_HK97"/>
    <property type="match status" value="1"/>
</dbReference>
<evidence type="ECO:0000313" key="2">
    <source>
        <dbReference type="Proteomes" id="UP000198281"/>
    </source>
</evidence>
<protein>
    <submittedName>
        <fullName evidence="1">Phage portal protein, HK97 family</fullName>
    </submittedName>
</protein>
<dbReference type="EMBL" id="FZOS01000008">
    <property type="protein sequence ID" value="SNS53411.1"/>
    <property type="molecule type" value="Genomic_DNA"/>
</dbReference>
<dbReference type="Pfam" id="PF04860">
    <property type="entry name" value="Phage_portal"/>
    <property type="match status" value="1"/>
</dbReference>
<accession>A0A239F9I6</accession>